<feature type="domain" description="EamA" evidence="7">
    <location>
        <begin position="58"/>
        <end position="188"/>
    </location>
</feature>
<evidence type="ECO:0000313" key="9">
    <source>
        <dbReference type="Proteomes" id="UP001152320"/>
    </source>
</evidence>
<dbReference type="PANTHER" id="PTHR22911:SF6">
    <property type="entry name" value="SOLUTE CARRIER FAMILY 35 MEMBER G1"/>
    <property type="match status" value="1"/>
</dbReference>
<dbReference type="EMBL" id="JAIZAY010000008">
    <property type="protein sequence ID" value="KAJ8038030.1"/>
    <property type="molecule type" value="Genomic_DNA"/>
</dbReference>
<name>A0A9Q1C4J2_HOLLE</name>
<protein>
    <submittedName>
        <fullName evidence="8">Solute carrier family 35 member G1</fullName>
    </submittedName>
</protein>
<keyword evidence="3 6" id="KW-1133">Transmembrane helix</keyword>
<evidence type="ECO:0000256" key="2">
    <source>
        <dbReference type="ARBA" id="ARBA00022692"/>
    </source>
</evidence>
<dbReference type="Pfam" id="PF00892">
    <property type="entry name" value="EamA"/>
    <property type="match status" value="1"/>
</dbReference>
<gene>
    <name evidence="8" type="ORF">HOLleu_18997</name>
</gene>
<feature type="transmembrane region" description="Helical" evidence="6">
    <location>
        <begin position="237"/>
        <end position="261"/>
    </location>
</feature>
<dbReference type="PANTHER" id="PTHR22911">
    <property type="entry name" value="ACYL-MALONYL CONDENSING ENZYME-RELATED"/>
    <property type="match status" value="1"/>
</dbReference>
<evidence type="ECO:0000256" key="6">
    <source>
        <dbReference type="SAM" id="Phobius"/>
    </source>
</evidence>
<dbReference type="InterPro" id="IPR037185">
    <property type="entry name" value="EmrE-like"/>
</dbReference>
<proteinExistence type="predicted"/>
<evidence type="ECO:0000259" key="7">
    <source>
        <dbReference type="Pfam" id="PF00892"/>
    </source>
</evidence>
<evidence type="ECO:0000256" key="4">
    <source>
        <dbReference type="ARBA" id="ARBA00023136"/>
    </source>
</evidence>
<feature type="transmembrane region" description="Helical" evidence="6">
    <location>
        <begin position="324"/>
        <end position="345"/>
    </location>
</feature>
<feature type="transmembrane region" description="Helical" evidence="6">
    <location>
        <begin position="147"/>
        <end position="166"/>
    </location>
</feature>
<feature type="transmembrane region" description="Helical" evidence="6">
    <location>
        <begin position="297"/>
        <end position="318"/>
    </location>
</feature>
<dbReference type="InterPro" id="IPR000620">
    <property type="entry name" value="EamA_dom"/>
</dbReference>
<feature type="transmembrane region" description="Helical" evidence="6">
    <location>
        <begin position="205"/>
        <end position="225"/>
    </location>
</feature>
<dbReference type="AlphaFoldDB" id="A0A9Q1C4J2"/>
<reference evidence="8" key="1">
    <citation type="submission" date="2021-10" db="EMBL/GenBank/DDBJ databases">
        <title>Tropical sea cucumber genome reveals ecological adaptation and Cuvierian tubules defense mechanism.</title>
        <authorList>
            <person name="Chen T."/>
        </authorList>
    </citation>
    <scope>NUCLEOTIDE SEQUENCE</scope>
    <source>
        <strain evidence="8">Nanhai2018</strain>
        <tissue evidence="8">Muscle</tissue>
    </source>
</reference>
<feature type="region of interest" description="Disordered" evidence="5">
    <location>
        <begin position="1"/>
        <end position="22"/>
    </location>
</feature>
<feature type="transmembrane region" description="Helical" evidence="6">
    <location>
        <begin position="173"/>
        <end position="193"/>
    </location>
</feature>
<feature type="transmembrane region" description="Helical" evidence="6">
    <location>
        <begin position="60"/>
        <end position="80"/>
    </location>
</feature>
<comment type="caution">
    <text evidence="8">The sequence shown here is derived from an EMBL/GenBank/DDBJ whole genome shotgun (WGS) entry which is preliminary data.</text>
</comment>
<dbReference type="OrthoDB" id="306876at2759"/>
<comment type="subcellular location">
    <subcellularLocation>
        <location evidence="1">Membrane</location>
        <topology evidence="1">Multi-pass membrane protein</topology>
    </subcellularLocation>
</comment>
<organism evidence="8 9">
    <name type="scientific">Holothuria leucospilota</name>
    <name type="common">Black long sea cucumber</name>
    <name type="synonym">Mertensiothuria leucospilota</name>
    <dbReference type="NCBI Taxonomy" id="206669"/>
    <lineage>
        <taxon>Eukaryota</taxon>
        <taxon>Metazoa</taxon>
        <taxon>Echinodermata</taxon>
        <taxon>Eleutherozoa</taxon>
        <taxon>Echinozoa</taxon>
        <taxon>Holothuroidea</taxon>
        <taxon>Aspidochirotacea</taxon>
        <taxon>Aspidochirotida</taxon>
        <taxon>Holothuriidae</taxon>
        <taxon>Holothuria</taxon>
    </lineage>
</organism>
<sequence>MTTGSADDDRSDSEGNLILSELQQPEETKLLRLRQEREKSRESTSKFNTILTKISERRGLLWGLLAGVATSFEAILVDFANDESHPLQSAFFRSIVLLFAITLTSWDKGRSYTWFDTSMFLLFGLLEFTSTVFTFMAVKYGTIGDTIAIQSNLPIPSSIFGCVFFMEYPRSWHVLLLVINAFGLILVSKPPFLFGSLEPAHESHFTGSVFALAAVLLTASFQAAARKLAYRNVHDSWLLLSQAGFIGILGSCIALTMFGKWDKYTTWYNLIIMMFLGFMSFLTLLGTAKGLETESMFIIGILTTISIPLAYFYEILFAGSTPQWYTLTGALISVISTSLIYVTSFEDTDEENEKKTGQ</sequence>
<evidence type="ECO:0000256" key="1">
    <source>
        <dbReference type="ARBA" id="ARBA00004141"/>
    </source>
</evidence>
<keyword evidence="9" id="KW-1185">Reference proteome</keyword>
<feature type="transmembrane region" description="Helical" evidence="6">
    <location>
        <begin position="267"/>
        <end position="285"/>
    </location>
</feature>
<dbReference type="GO" id="GO:0016020">
    <property type="term" value="C:membrane"/>
    <property type="evidence" value="ECO:0007669"/>
    <property type="project" value="UniProtKB-SubCell"/>
</dbReference>
<feature type="transmembrane region" description="Helical" evidence="6">
    <location>
        <begin position="118"/>
        <end position="141"/>
    </location>
</feature>
<evidence type="ECO:0000256" key="5">
    <source>
        <dbReference type="SAM" id="MobiDB-lite"/>
    </source>
</evidence>
<dbReference type="Proteomes" id="UP001152320">
    <property type="component" value="Chromosome 8"/>
</dbReference>
<evidence type="ECO:0000256" key="3">
    <source>
        <dbReference type="ARBA" id="ARBA00022989"/>
    </source>
</evidence>
<keyword evidence="4 6" id="KW-0472">Membrane</keyword>
<evidence type="ECO:0000313" key="8">
    <source>
        <dbReference type="EMBL" id="KAJ8038030.1"/>
    </source>
</evidence>
<dbReference type="SUPFAM" id="SSF103481">
    <property type="entry name" value="Multidrug resistance efflux transporter EmrE"/>
    <property type="match status" value="1"/>
</dbReference>
<feature type="transmembrane region" description="Helical" evidence="6">
    <location>
        <begin position="86"/>
        <end position="106"/>
    </location>
</feature>
<keyword evidence="2 6" id="KW-0812">Transmembrane</keyword>
<accession>A0A9Q1C4J2</accession>